<dbReference type="Proteomes" id="UP001379949">
    <property type="component" value="Unassembled WGS sequence"/>
</dbReference>
<gene>
    <name evidence="2" type="ORF">V6242_17630</name>
</gene>
<organism evidence="2 3">
    <name type="scientific">Marinomonas arenicola</name>
    <dbReference type="NCBI Taxonomy" id="569601"/>
    <lineage>
        <taxon>Bacteria</taxon>
        <taxon>Pseudomonadati</taxon>
        <taxon>Pseudomonadota</taxon>
        <taxon>Gammaproteobacteria</taxon>
        <taxon>Oceanospirillales</taxon>
        <taxon>Oceanospirillaceae</taxon>
        <taxon>Marinomonas</taxon>
    </lineage>
</organism>
<feature type="transmembrane region" description="Helical" evidence="1">
    <location>
        <begin position="20"/>
        <end position="45"/>
    </location>
</feature>
<feature type="non-terminal residue" evidence="2">
    <location>
        <position position="79"/>
    </location>
</feature>
<keyword evidence="1" id="KW-0472">Membrane</keyword>
<proteinExistence type="predicted"/>
<reference evidence="2 3" key="1">
    <citation type="submission" date="2024-02" db="EMBL/GenBank/DDBJ databases">
        <title>Bacteria isolated from the canopy kelp, Nereocystis luetkeana.</title>
        <authorList>
            <person name="Pfister C.A."/>
            <person name="Younker I.T."/>
            <person name="Light S.H."/>
        </authorList>
    </citation>
    <scope>NUCLEOTIDE SEQUENCE [LARGE SCALE GENOMIC DNA]</scope>
    <source>
        <strain evidence="2 3">TI.4.07</strain>
    </source>
</reference>
<sequence>MNSLIWLPYLPLLGTLVPIFSARLSSTACAFMTAALPAITLLLILSHSGDIYSGERFFSSLPWVAAIGLELAFRLDGLS</sequence>
<keyword evidence="3" id="KW-1185">Reference proteome</keyword>
<protein>
    <submittedName>
        <fullName evidence="2">Uncharacterized protein</fullName>
    </submittedName>
</protein>
<dbReference type="RefSeq" id="WP_341568197.1">
    <property type="nucleotide sequence ID" value="NZ_JBAKAR010000060.1"/>
</dbReference>
<keyword evidence="1" id="KW-0812">Transmembrane</keyword>
<evidence type="ECO:0000313" key="3">
    <source>
        <dbReference type="Proteomes" id="UP001379949"/>
    </source>
</evidence>
<accession>A0ABU9GB11</accession>
<evidence type="ECO:0000313" key="2">
    <source>
        <dbReference type="EMBL" id="MEL0614968.1"/>
    </source>
</evidence>
<comment type="caution">
    <text evidence="2">The sequence shown here is derived from an EMBL/GenBank/DDBJ whole genome shotgun (WGS) entry which is preliminary data.</text>
</comment>
<dbReference type="EMBL" id="JBAKAR010000060">
    <property type="protein sequence ID" value="MEL0614968.1"/>
    <property type="molecule type" value="Genomic_DNA"/>
</dbReference>
<name>A0ABU9GB11_9GAMM</name>
<evidence type="ECO:0000256" key="1">
    <source>
        <dbReference type="SAM" id="Phobius"/>
    </source>
</evidence>
<keyword evidence="1" id="KW-1133">Transmembrane helix</keyword>